<dbReference type="RefSeq" id="WP_090775916.1">
    <property type="nucleotide sequence ID" value="NZ_FMYM01000007.1"/>
</dbReference>
<organism evidence="1 2">
    <name type="scientific">Shouchella lonarensis</name>
    <dbReference type="NCBI Taxonomy" id="1464122"/>
    <lineage>
        <taxon>Bacteria</taxon>
        <taxon>Bacillati</taxon>
        <taxon>Bacillota</taxon>
        <taxon>Bacilli</taxon>
        <taxon>Bacillales</taxon>
        <taxon>Bacillaceae</taxon>
        <taxon>Shouchella</taxon>
    </lineage>
</organism>
<protein>
    <submittedName>
        <fullName evidence="1">Transposase, YhgA-like</fullName>
    </submittedName>
</protein>
<gene>
    <name evidence="1" type="ORF">SAMN05421737_107103</name>
</gene>
<dbReference type="PANTHER" id="PTHR35586">
    <property type="entry name" value="SLL1691 PROTEIN"/>
    <property type="match status" value="1"/>
</dbReference>
<dbReference type="Proteomes" id="UP000242662">
    <property type="component" value="Unassembled WGS sequence"/>
</dbReference>
<keyword evidence="2" id="KW-1185">Reference proteome</keyword>
<accession>A0A1G6KP35</accession>
<name>A0A1G6KP35_9BACI</name>
<dbReference type="PANTHER" id="PTHR35586:SF1">
    <property type="entry name" value="SLL1691 PROTEIN"/>
    <property type="match status" value="1"/>
</dbReference>
<reference evidence="2" key="1">
    <citation type="submission" date="2016-09" db="EMBL/GenBank/DDBJ databases">
        <authorList>
            <person name="Varghese N."/>
            <person name="Submissions S."/>
        </authorList>
    </citation>
    <scope>NUCLEOTIDE SEQUENCE [LARGE SCALE GENOMIC DNA]</scope>
    <source>
        <strain evidence="2">25nlg</strain>
    </source>
</reference>
<evidence type="ECO:0000313" key="1">
    <source>
        <dbReference type="EMBL" id="SDC32810.1"/>
    </source>
</evidence>
<proteinExistence type="predicted"/>
<evidence type="ECO:0000313" key="2">
    <source>
        <dbReference type="Proteomes" id="UP000242662"/>
    </source>
</evidence>
<dbReference type="OrthoDB" id="419816at2"/>
<sequence>MTPPHPPHDQLFRQLFDYFFADFMKAFFPKLAASIDLHSLEPLSTDAWFSGEQDAPLRPDFVVKTRLKSEDVVILVHVEAQSSYDPNFQHRMYSYHARLIDRYKCPILPIAIFSYDTPGKEPLNEIVHIINGHTYFSFRYESLFLRKLAWRDFINMENAATAALLSKMGYNEGEKVACKKTFLRLLMKLELKEAHRHFVMQFFDSYLILTNEEEMALEREVRELKPDESVTIADFMTSYERRGWEKGRVETAERMLEEGLDLMLIVKVTGLSQKKVCMLKARRTAE</sequence>
<dbReference type="EMBL" id="FMYM01000007">
    <property type="protein sequence ID" value="SDC32810.1"/>
    <property type="molecule type" value="Genomic_DNA"/>
</dbReference>
<dbReference type="AlphaFoldDB" id="A0A1G6KP35"/>